<dbReference type="STRING" id="765911.Thivi_3900"/>
<evidence type="ECO:0000313" key="7">
    <source>
        <dbReference type="Proteomes" id="UP000006062"/>
    </source>
</evidence>
<evidence type="ECO:0000313" key="6">
    <source>
        <dbReference type="EMBL" id="AFL75739.1"/>
    </source>
</evidence>
<keyword evidence="4 5" id="KW-0131">Cell cycle</keyword>
<dbReference type="PANTHER" id="PTHR39455">
    <property type="entry name" value="CELL DIVISION PROTEIN ZAPD"/>
    <property type="match status" value="1"/>
</dbReference>
<keyword evidence="2 5" id="KW-0132">Cell division</keyword>
<reference evidence="6 7" key="1">
    <citation type="submission" date="2012-06" db="EMBL/GenBank/DDBJ databases">
        <title>Complete sequence of Thiocystis violascens DSM 198.</title>
        <authorList>
            <consortium name="US DOE Joint Genome Institute"/>
            <person name="Lucas S."/>
            <person name="Han J."/>
            <person name="Lapidus A."/>
            <person name="Cheng J.-F."/>
            <person name="Goodwin L."/>
            <person name="Pitluck S."/>
            <person name="Peters L."/>
            <person name="Ovchinnikova G."/>
            <person name="Teshima H."/>
            <person name="Detter J.C."/>
            <person name="Han C."/>
            <person name="Tapia R."/>
            <person name="Land M."/>
            <person name="Hauser L."/>
            <person name="Kyrpides N."/>
            <person name="Ivanova N."/>
            <person name="Pagani I."/>
            <person name="Vogl K."/>
            <person name="Liu Z."/>
            <person name="Frigaard N.-U."/>
            <person name="Bryant D."/>
            <person name="Woyke T."/>
        </authorList>
    </citation>
    <scope>NUCLEOTIDE SEQUENCE [LARGE SCALE GENOMIC DNA]</scope>
    <source>
        <strain evidence="7">ATCC 17096 / DSM 198 / 6111</strain>
    </source>
</reference>
<dbReference type="GO" id="GO:0032153">
    <property type="term" value="C:cell division site"/>
    <property type="evidence" value="ECO:0007669"/>
    <property type="project" value="TreeGrafter"/>
</dbReference>
<dbReference type="HAMAP" id="MF_01092">
    <property type="entry name" value="ZapD"/>
    <property type="match status" value="1"/>
</dbReference>
<dbReference type="GO" id="GO:0043093">
    <property type="term" value="P:FtsZ-dependent cytokinesis"/>
    <property type="evidence" value="ECO:0007669"/>
    <property type="project" value="UniProtKB-UniRule"/>
</dbReference>
<name>I3YFH1_THIV6</name>
<dbReference type="Gene3D" id="2.60.440.10">
    <property type="entry name" value="YacF-like domains"/>
    <property type="match status" value="1"/>
</dbReference>
<dbReference type="InterPro" id="IPR009777">
    <property type="entry name" value="ZapD"/>
</dbReference>
<dbReference type="GO" id="GO:0000917">
    <property type="term" value="P:division septum assembly"/>
    <property type="evidence" value="ECO:0007669"/>
    <property type="project" value="UniProtKB-KW"/>
</dbReference>
<dbReference type="GO" id="GO:0005737">
    <property type="term" value="C:cytoplasm"/>
    <property type="evidence" value="ECO:0007669"/>
    <property type="project" value="UniProtKB-SubCell"/>
</dbReference>
<evidence type="ECO:0000256" key="4">
    <source>
        <dbReference type="ARBA" id="ARBA00023306"/>
    </source>
</evidence>
<dbReference type="Gene3D" id="1.10.3900.10">
    <property type="entry name" value="YacF-like"/>
    <property type="match status" value="1"/>
</dbReference>
<evidence type="ECO:0000256" key="1">
    <source>
        <dbReference type="ARBA" id="ARBA00022490"/>
    </source>
</evidence>
<evidence type="ECO:0000256" key="2">
    <source>
        <dbReference type="ARBA" id="ARBA00022618"/>
    </source>
</evidence>
<dbReference type="HOGENOM" id="CLU_076303_0_1_6"/>
<sequence length="255" mass="28636">MSTSITFEHPLNERIRIFLRLEHLFERFEHFVRQFDPSATRAAIDALLEIVAITARSDIKNEILKELEHHIGAIHRLADKPGVDPKALEQVLSDLDDAIDGVRHIGSPIGQTAREDDFLKAIAQRSSIPGGACSFDLPHYHFWLIQPPEIRQTRFDHWLLDLTPAFSAIDLALSLIRGSTAPRRVLAEGGFFQEALDLDASAQMLRVGLDASEALYPEISGHKNRFSIRFMAIESSGRPAQRCDDVSFKLTCCVL</sequence>
<organism evidence="6 7">
    <name type="scientific">Thiocystis violascens (strain ATCC 17096 / DSM 198 / 6111)</name>
    <name type="common">Chromatium violascens</name>
    <dbReference type="NCBI Taxonomy" id="765911"/>
    <lineage>
        <taxon>Bacteria</taxon>
        <taxon>Pseudomonadati</taxon>
        <taxon>Pseudomonadota</taxon>
        <taxon>Gammaproteobacteria</taxon>
        <taxon>Chromatiales</taxon>
        <taxon>Chromatiaceae</taxon>
        <taxon>Thiocystis</taxon>
    </lineage>
</organism>
<dbReference type="eggNOG" id="COG4582">
    <property type="taxonomic scope" value="Bacteria"/>
</dbReference>
<accession>I3YFH1</accession>
<dbReference type="AlphaFoldDB" id="I3YFH1"/>
<dbReference type="InterPro" id="IPR036268">
    <property type="entry name" value="ZapD_sf"/>
</dbReference>
<dbReference type="Proteomes" id="UP000006062">
    <property type="component" value="Chromosome"/>
</dbReference>
<dbReference type="NCBIfam" id="NF003656">
    <property type="entry name" value="PRK05287.1-4"/>
    <property type="match status" value="1"/>
</dbReference>
<keyword evidence="1 5" id="KW-0963">Cytoplasm</keyword>
<dbReference type="KEGG" id="tvi:Thivi_3900"/>
<dbReference type="SUPFAM" id="SSF160950">
    <property type="entry name" value="YacF-like"/>
    <property type="match status" value="1"/>
</dbReference>
<comment type="function">
    <text evidence="5">Cell division factor that enhances FtsZ-ring assembly. Directly interacts with FtsZ and promotes bundling of FtsZ protofilaments, with a reduction in FtsZ GTPase activity.</text>
</comment>
<comment type="subunit">
    <text evidence="5">Interacts with FtsZ.</text>
</comment>
<dbReference type="Pfam" id="PF07072">
    <property type="entry name" value="ZapD"/>
    <property type="match status" value="1"/>
</dbReference>
<dbReference type="PANTHER" id="PTHR39455:SF1">
    <property type="entry name" value="CELL DIVISION PROTEIN ZAPD"/>
    <property type="match status" value="1"/>
</dbReference>
<gene>
    <name evidence="5" type="primary">zapD</name>
    <name evidence="6" type="ordered locus">Thivi_3900</name>
</gene>
<comment type="similarity">
    <text evidence="5">Belongs to the ZapD family.</text>
</comment>
<dbReference type="RefSeq" id="WP_014780126.1">
    <property type="nucleotide sequence ID" value="NC_018012.1"/>
</dbReference>
<dbReference type="OrthoDB" id="5294622at2"/>
<keyword evidence="7" id="KW-1185">Reference proteome</keyword>
<proteinExistence type="inferred from homology"/>
<evidence type="ECO:0000256" key="3">
    <source>
        <dbReference type="ARBA" id="ARBA00023210"/>
    </source>
</evidence>
<comment type="subcellular location">
    <subcellularLocation>
        <location evidence="5">Cytoplasm</location>
    </subcellularLocation>
    <text evidence="5">Localizes to mid-cell in an FtsZ-dependent manner.</text>
</comment>
<protein>
    <recommendedName>
        <fullName evidence="5">Cell division protein ZapD</fullName>
    </recommendedName>
    <alternativeName>
        <fullName evidence="5">Z ring-associated protein D</fullName>
    </alternativeName>
</protein>
<evidence type="ECO:0000256" key="5">
    <source>
        <dbReference type="HAMAP-Rule" id="MF_01092"/>
    </source>
</evidence>
<keyword evidence="3 5" id="KW-0717">Septation</keyword>
<dbReference type="EMBL" id="CP003154">
    <property type="protein sequence ID" value="AFL75739.1"/>
    <property type="molecule type" value="Genomic_DNA"/>
</dbReference>
<dbReference type="InterPro" id="IPR027462">
    <property type="entry name" value="ZapD_C"/>
</dbReference>